<evidence type="ECO:0000256" key="17">
    <source>
        <dbReference type="SAM" id="Coils"/>
    </source>
</evidence>
<dbReference type="GO" id="GO:0004715">
    <property type="term" value="F:non-membrane spanning protein tyrosine kinase activity"/>
    <property type="evidence" value="ECO:0007669"/>
    <property type="project" value="UniProtKB-EC"/>
</dbReference>
<protein>
    <recommendedName>
        <fullName evidence="5">non-specific protein-tyrosine kinase</fullName>
        <ecNumber evidence="5">2.7.10.2</ecNumber>
    </recommendedName>
</protein>
<dbReference type="NCBIfam" id="TIGR01007">
    <property type="entry name" value="eps_fam"/>
    <property type="match status" value="1"/>
</dbReference>
<name>K9ZLF0_ANACC</name>
<comment type="similarity">
    <text evidence="2">Belongs to the CpsC/CapA family.</text>
</comment>
<dbReference type="PANTHER" id="PTHR32309:SF13">
    <property type="entry name" value="FERRIC ENTEROBACTIN TRANSPORT PROTEIN FEPE"/>
    <property type="match status" value="1"/>
</dbReference>
<evidence type="ECO:0000313" key="22">
    <source>
        <dbReference type="Proteomes" id="UP000010474"/>
    </source>
</evidence>
<keyword evidence="7" id="KW-0997">Cell inner membrane</keyword>
<evidence type="ECO:0000256" key="11">
    <source>
        <dbReference type="ARBA" id="ARBA00022777"/>
    </source>
</evidence>
<evidence type="ECO:0000256" key="10">
    <source>
        <dbReference type="ARBA" id="ARBA00022741"/>
    </source>
</evidence>
<dbReference type="PANTHER" id="PTHR32309">
    <property type="entry name" value="TYROSINE-PROTEIN KINASE"/>
    <property type="match status" value="1"/>
</dbReference>
<gene>
    <name evidence="21" type="ordered locus">Anacy_3769</name>
</gene>
<evidence type="ECO:0000256" key="3">
    <source>
        <dbReference type="ARBA" id="ARBA00007316"/>
    </source>
</evidence>
<dbReference type="OrthoDB" id="580971at2"/>
<evidence type="ECO:0000256" key="7">
    <source>
        <dbReference type="ARBA" id="ARBA00022519"/>
    </source>
</evidence>
<feature type="domain" description="AAA" evidence="20">
    <location>
        <begin position="552"/>
        <end position="694"/>
    </location>
</feature>
<evidence type="ECO:0000256" key="16">
    <source>
        <dbReference type="ARBA" id="ARBA00051245"/>
    </source>
</evidence>
<dbReference type="EC" id="2.7.10.2" evidence="5"/>
<evidence type="ECO:0000256" key="15">
    <source>
        <dbReference type="ARBA" id="ARBA00023137"/>
    </source>
</evidence>
<dbReference type="HOGENOM" id="CLU_009912_2_2_3"/>
<dbReference type="GO" id="GO:0005886">
    <property type="term" value="C:plasma membrane"/>
    <property type="evidence" value="ECO:0007669"/>
    <property type="project" value="UniProtKB-SubCell"/>
</dbReference>
<keyword evidence="9 18" id="KW-0812">Transmembrane</keyword>
<evidence type="ECO:0000256" key="18">
    <source>
        <dbReference type="SAM" id="Phobius"/>
    </source>
</evidence>
<dbReference type="KEGG" id="acy:Anacy_3769"/>
<dbReference type="Proteomes" id="UP000010474">
    <property type="component" value="Chromosome"/>
</dbReference>
<evidence type="ECO:0000256" key="2">
    <source>
        <dbReference type="ARBA" id="ARBA00006683"/>
    </source>
</evidence>
<keyword evidence="22" id="KW-1185">Reference proteome</keyword>
<evidence type="ECO:0000256" key="14">
    <source>
        <dbReference type="ARBA" id="ARBA00023136"/>
    </source>
</evidence>
<keyword evidence="8 21" id="KW-0808">Transferase</keyword>
<evidence type="ECO:0000259" key="19">
    <source>
        <dbReference type="Pfam" id="PF02706"/>
    </source>
</evidence>
<feature type="coiled-coil region" evidence="17">
    <location>
        <begin position="198"/>
        <end position="262"/>
    </location>
</feature>
<dbReference type="InterPro" id="IPR050445">
    <property type="entry name" value="Bact_polysacc_biosynth/exp"/>
</dbReference>
<keyword evidence="12" id="KW-0067">ATP-binding</keyword>
<comment type="catalytic activity">
    <reaction evidence="16">
        <text>L-tyrosyl-[protein] + ATP = O-phospho-L-tyrosyl-[protein] + ADP + H(+)</text>
        <dbReference type="Rhea" id="RHEA:10596"/>
        <dbReference type="Rhea" id="RHEA-COMP:10136"/>
        <dbReference type="Rhea" id="RHEA-COMP:20101"/>
        <dbReference type="ChEBI" id="CHEBI:15378"/>
        <dbReference type="ChEBI" id="CHEBI:30616"/>
        <dbReference type="ChEBI" id="CHEBI:46858"/>
        <dbReference type="ChEBI" id="CHEBI:61978"/>
        <dbReference type="ChEBI" id="CHEBI:456216"/>
        <dbReference type="EC" id="2.7.10.2"/>
    </reaction>
</comment>
<feature type="transmembrane region" description="Helical" evidence="18">
    <location>
        <begin position="53"/>
        <end position="72"/>
    </location>
</feature>
<dbReference type="PATRIC" id="fig|272123.3.peg.4096"/>
<dbReference type="AlphaFoldDB" id="K9ZLF0"/>
<evidence type="ECO:0000256" key="8">
    <source>
        <dbReference type="ARBA" id="ARBA00022679"/>
    </source>
</evidence>
<keyword evidence="17" id="KW-0175">Coiled coil</keyword>
<reference evidence="22" key="1">
    <citation type="journal article" date="2013" name="Proc. Natl. Acad. Sci. U.S.A.">
        <title>Improving the coverage of the cyanobacterial phylum using diversity-driven genome sequencing.</title>
        <authorList>
            <person name="Shih P.M."/>
            <person name="Wu D."/>
            <person name="Latifi A."/>
            <person name="Axen S.D."/>
            <person name="Fewer D.P."/>
            <person name="Talla E."/>
            <person name="Calteau A."/>
            <person name="Cai F."/>
            <person name="Tandeau de Marsac N."/>
            <person name="Rippka R."/>
            <person name="Herdman M."/>
            <person name="Sivonen K."/>
            <person name="Coursin T."/>
            <person name="Laurent T."/>
            <person name="Goodwin L."/>
            <person name="Nolan M."/>
            <person name="Davenport K.W."/>
            <person name="Han C.S."/>
            <person name="Rubin E.M."/>
            <person name="Eisen J.A."/>
            <person name="Woyke T."/>
            <person name="Gugger M."/>
            <person name="Kerfeld C.A."/>
        </authorList>
    </citation>
    <scope>NUCLEOTIDE SEQUENCE [LARGE SCALE GENOMIC DNA]</scope>
    <source>
        <strain evidence="22">ATCC 27899 / PCC 7122</strain>
    </source>
</reference>
<keyword evidence="11" id="KW-0418">Kinase</keyword>
<dbReference type="STRING" id="272123.Anacy_3769"/>
<dbReference type="Gene3D" id="3.40.50.300">
    <property type="entry name" value="P-loop containing nucleotide triphosphate hydrolases"/>
    <property type="match status" value="1"/>
</dbReference>
<evidence type="ECO:0000259" key="20">
    <source>
        <dbReference type="Pfam" id="PF13614"/>
    </source>
</evidence>
<evidence type="ECO:0000256" key="1">
    <source>
        <dbReference type="ARBA" id="ARBA00004429"/>
    </source>
</evidence>
<comment type="subcellular location">
    <subcellularLocation>
        <location evidence="1">Cell inner membrane</location>
        <topology evidence="1">Multi-pass membrane protein</topology>
    </subcellularLocation>
</comment>
<dbReference type="RefSeq" id="WP_015215771.1">
    <property type="nucleotide sequence ID" value="NC_019771.1"/>
</dbReference>
<dbReference type="Pfam" id="PF02706">
    <property type="entry name" value="Wzz"/>
    <property type="match status" value="1"/>
</dbReference>
<evidence type="ECO:0000256" key="9">
    <source>
        <dbReference type="ARBA" id="ARBA00022692"/>
    </source>
</evidence>
<proteinExistence type="inferred from homology"/>
<dbReference type="GO" id="GO:0005524">
    <property type="term" value="F:ATP binding"/>
    <property type="evidence" value="ECO:0007669"/>
    <property type="project" value="UniProtKB-KW"/>
</dbReference>
<evidence type="ECO:0000256" key="5">
    <source>
        <dbReference type="ARBA" id="ARBA00011903"/>
    </source>
</evidence>
<keyword evidence="10" id="KW-0547">Nucleotide-binding</keyword>
<evidence type="ECO:0000256" key="12">
    <source>
        <dbReference type="ARBA" id="ARBA00022840"/>
    </source>
</evidence>
<accession>K9ZLF0</accession>
<dbReference type="InterPro" id="IPR027417">
    <property type="entry name" value="P-loop_NTPase"/>
</dbReference>
<keyword evidence="14 18" id="KW-0472">Membrane</keyword>
<keyword evidence="6" id="KW-1003">Cell membrane</keyword>
<dbReference type="eggNOG" id="COG0489">
    <property type="taxonomic scope" value="Bacteria"/>
</dbReference>
<dbReference type="Pfam" id="PF13614">
    <property type="entry name" value="AAA_31"/>
    <property type="match status" value="1"/>
</dbReference>
<dbReference type="eggNOG" id="COG3206">
    <property type="taxonomic scope" value="Bacteria"/>
</dbReference>
<dbReference type="SUPFAM" id="SSF52540">
    <property type="entry name" value="P-loop containing nucleoside triphosphate hydrolases"/>
    <property type="match status" value="1"/>
</dbReference>
<comment type="similarity">
    <text evidence="3">Belongs to the CpsD/CapB family.</text>
</comment>
<evidence type="ECO:0000313" key="21">
    <source>
        <dbReference type="EMBL" id="AFZ59150.1"/>
    </source>
</evidence>
<sequence length="740" mass="83423">MNNQNSSKIPTFNENGRAIITPEILPSQNYSSFEIEDDDGGLKDLLGLLQRRALIITSVVSVIMATVIYSTLNEETIYQGNFQLLVEPVSNDSSLGQIPLPDSSISKSNLDYESQIQVLKSQEIMKEVVKKLQFAYPDITYNSLVGNLTIRRLGATKILDISYKSKDRKQIDLVLKTISTFYLDYSLEKRKTKLNQGVQFVEKQLPAIKNRVDQLQQKLQIFRQRYNFIDPETQSSGVELQIQKLEEQRLEIDKQLATARASYISLSTPEGQQATLNEAPIYSQLISQLRQLESQLSGELVRFQPDNPAIESLQEKRRNLLPLIEDEQERFVGLKLAEVTSLIQKLDVQSQELSRVEQQTKRKFEQLPILARQYSEIQRSLQLANESLNRFLATRENLVIQVAQTELPWELIQPPHQSVFPLSPNIPRNLLMGLISSLAVGIGIGFLLEKMDNTYHTIESLKEKIKLPFLGTLPIDKSISGYQSPHLKIKGVEPEVQLGNISTRNGWLSNLFRREITGDNYYGQGLFFESLQVLYANIQLLNSDQPIRSLTVSSTMPGDGKTTVSFHLAQIAAALGKRVLLVDADLRRAQVHRLSNLHNLSGLSNVIASNMPVEQVIQQLPAMNSLSVITAGPVPPDPARLLSSDKMKQLMEYFNQNFDLVIYDVPPMLGLVDARLLAPQTDGMLLVVRIDKTDKSALMQLQDSLRNSPINVLGVVANGDKKKLTSYNYYYSAGREARRT</sequence>
<comment type="similarity">
    <text evidence="4">Belongs to the etk/wzc family.</text>
</comment>
<dbReference type="InterPro" id="IPR005702">
    <property type="entry name" value="Wzc-like_C"/>
</dbReference>
<keyword evidence="15" id="KW-0829">Tyrosine-protein kinase</keyword>
<dbReference type="InterPro" id="IPR025669">
    <property type="entry name" value="AAA_dom"/>
</dbReference>
<evidence type="ECO:0000256" key="4">
    <source>
        <dbReference type="ARBA" id="ARBA00008883"/>
    </source>
</evidence>
<organism evidence="21 22">
    <name type="scientific">Anabaena cylindrica (strain ATCC 27899 / PCC 7122)</name>
    <dbReference type="NCBI Taxonomy" id="272123"/>
    <lineage>
        <taxon>Bacteria</taxon>
        <taxon>Bacillati</taxon>
        <taxon>Cyanobacteriota</taxon>
        <taxon>Cyanophyceae</taxon>
        <taxon>Nostocales</taxon>
        <taxon>Nostocaceae</taxon>
        <taxon>Anabaena</taxon>
    </lineage>
</organism>
<dbReference type="InterPro" id="IPR003856">
    <property type="entry name" value="LPS_length_determ_N"/>
</dbReference>
<dbReference type="EMBL" id="CP003659">
    <property type="protein sequence ID" value="AFZ59150.1"/>
    <property type="molecule type" value="Genomic_DNA"/>
</dbReference>
<keyword evidence="13 18" id="KW-1133">Transmembrane helix</keyword>
<evidence type="ECO:0000256" key="13">
    <source>
        <dbReference type="ARBA" id="ARBA00022989"/>
    </source>
</evidence>
<evidence type="ECO:0000256" key="6">
    <source>
        <dbReference type="ARBA" id="ARBA00022475"/>
    </source>
</evidence>
<feature type="domain" description="Polysaccharide chain length determinant N-terminal" evidence="19">
    <location>
        <begin position="42"/>
        <end position="132"/>
    </location>
</feature>
<dbReference type="CDD" id="cd05387">
    <property type="entry name" value="BY-kinase"/>
    <property type="match status" value="1"/>
</dbReference>